<reference evidence="1 2" key="1">
    <citation type="journal article" date="2018" name="Sci. Rep.">
        <title>Genomic signatures of local adaptation to the degree of environmental predictability in rotifers.</title>
        <authorList>
            <person name="Franch-Gras L."/>
            <person name="Hahn C."/>
            <person name="Garcia-Roger E.M."/>
            <person name="Carmona M.J."/>
            <person name="Serra M."/>
            <person name="Gomez A."/>
        </authorList>
    </citation>
    <scope>NUCLEOTIDE SEQUENCE [LARGE SCALE GENOMIC DNA]</scope>
    <source>
        <strain evidence="1">HYR1</strain>
    </source>
</reference>
<gene>
    <name evidence="1" type="ORF">BpHYR1_039361</name>
</gene>
<protein>
    <submittedName>
        <fullName evidence="1">Uncharacterized protein</fullName>
    </submittedName>
</protein>
<dbReference type="AlphaFoldDB" id="A0A3M7QWZ5"/>
<organism evidence="1 2">
    <name type="scientific">Brachionus plicatilis</name>
    <name type="common">Marine rotifer</name>
    <name type="synonym">Brachionus muelleri</name>
    <dbReference type="NCBI Taxonomy" id="10195"/>
    <lineage>
        <taxon>Eukaryota</taxon>
        <taxon>Metazoa</taxon>
        <taxon>Spiralia</taxon>
        <taxon>Gnathifera</taxon>
        <taxon>Rotifera</taxon>
        <taxon>Eurotatoria</taxon>
        <taxon>Monogononta</taxon>
        <taxon>Pseudotrocha</taxon>
        <taxon>Ploima</taxon>
        <taxon>Brachionidae</taxon>
        <taxon>Brachionus</taxon>
    </lineage>
</organism>
<evidence type="ECO:0000313" key="2">
    <source>
        <dbReference type="Proteomes" id="UP000276133"/>
    </source>
</evidence>
<comment type="caution">
    <text evidence="1">The sequence shown here is derived from an EMBL/GenBank/DDBJ whole genome shotgun (WGS) entry which is preliminary data.</text>
</comment>
<sequence length="106" mass="13013">MLHIYKDHFLINFEKQSDHAPFFYFREFAGFKENMDQFLYRDLKIKNGGWSDLTFVNVNLPEIHLSNWHCIHKTLLQFLIKTHHTGMLKYDQFNISFRFKAFIFKY</sequence>
<dbReference type="Proteomes" id="UP000276133">
    <property type="component" value="Unassembled WGS sequence"/>
</dbReference>
<proteinExistence type="predicted"/>
<evidence type="ECO:0000313" key="1">
    <source>
        <dbReference type="EMBL" id="RNA15739.1"/>
    </source>
</evidence>
<name>A0A3M7QWZ5_BRAPC</name>
<accession>A0A3M7QWZ5</accession>
<dbReference type="EMBL" id="REGN01004896">
    <property type="protein sequence ID" value="RNA15739.1"/>
    <property type="molecule type" value="Genomic_DNA"/>
</dbReference>
<keyword evidence="2" id="KW-1185">Reference proteome</keyword>